<dbReference type="EMBL" id="BAAAPL010000002">
    <property type="protein sequence ID" value="GAA1700619.1"/>
    <property type="molecule type" value="Genomic_DNA"/>
</dbReference>
<dbReference type="Proteomes" id="UP001501690">
    <property type="component" value="Unassembled WGS sequence"/>
</dbReference>
<keyword evidence="3" id="KW-0804">Transcription</keyword>
<accession>A0ABN2I925</accession>
<name>A0ABN2I925_9MICO</name>
<dbReference type="Gene3D" id="1.10.10.10">
    <property type="entry name" value="Winged helix-like DNA-binding domain superfamily/Winged helix DNA-binding domain"/>
    <property type="match status" value="1"/>
</dbReference>
<evidence type="ECO:0000256" key="3">
    <source>
        <dbReference type="ARBA" id="ARBA00023163"/>
    </source>
</evidence>
<dbReference type="InterPro" id="IPR036388">
    <property type="entry name" value="WH-like_DNA-bd_sf"/>
</dbReference>
<dbReference type="PANTHER" id="PTHR33164">
    <property type="entry name" value="TRANSCRIPTIONAL REGULATOR, MARR FAMILY"/>
    <property type="match status" value="1"/>
</dbReference>
<protein>
    <recommendedName>
        <fullName evidence="4">HTH marR-type domain-containing protein</fullName>
    </recommendedName>
</protein>
<evidence type="ECO:0000313" key="5">
    <source>
        <dbReference type="EMBL" id="GAA1700619.1"/>
    </source>
</evidence>
<gene>
    <name evidence="5" type="ORF">GCM10009808_17880</name>
</gene>
<dbReference type="InterPro" id="IPR023187">
    <property type="entry name" value="Tscrpt_reg_MarR-type_CS"/>
</dbReference>
<dbReference type="RefSeq" id="WP_344071728.1">
    <property type="nucleotide sequence ID" value="NZ_BAAAPL010000002.1"/>
</dbReference>
<proteinExistence type="predicted"/>
<dbReference type="PANTHER" id="PTHR33164:SF43">
    <property type="entry name" value="HTH-TYPE TRANSCRIPTIONAL REPRESSOR YETL"/>
    <property type="match status" value="1"/>
</dbReference>
<evidence type="ECO:0000256" key="2">
    <source>
        <dbReference type="ARBA" id="ARBA00023125"/>
    </source>
</evidence>
<evidence type="ECO:0000259" key="4">
    <source>
        <dbReference type="PROSITE" id="PS50995"/>
    </source>
</evidence>
<dbReference type="SUPFAM" id="SSF46785">
    <property type="entry name" value="Winged helix' DNA-binding domain"/>
    <property type="match status" value="1"/>
</dbReference>
<dbReference type="PRINTS" id="PR00598">
    <property type="entry name" value="HTHMARR"/>
</dbReference>
<dbReference type="PROSITE" id="PS50995">
    <property type="entry name" value="HTH_MARR_2"/>
    <property type="match status" value="1"/>
</dbReference>
<sequence length="171" mass="19156">MPRTVVRHEAEHLYAAQPLSEAGQRLSQAILRLRRSERVQADRAVRASQLSSIDLSALRYLVQGHRDGRNLSPKDLITMLDTSSATVTNVVERLVSRGYLIRERHPTDRRAHYLRPTDEAVRHVQDAYGARDAAVVQIIDELSDSDAEIAAEVIDRLARALDRLATADDAI</sequence>
<dbReference type="InterPro" id="IPR000835">
    <property type="entry name" value="HTH_MarR-typ"/>
</dbReference>
<keyword evidence="2" id="KW-0238">DNA-binding</keyword>
<evidence type="ECO:0000256" key="1">
    <source>
        <dbReference type="ARBA" id="ARBA00023015"/>
    </source>
</evidence>
<comment type="caution">
    <text evidence="5">The sequence shown here is derived from an EMBL/GenBank/DDBJ whole genome shotgun (WGS) entry which is preliminary data.</text>
</comment>
<dbReference type="Pfam" id="PF12802">
    <property type="entry name" value="MarR_2"/>
    <property type="match status" value="1"/>
</dbReference>
<dbReference type="InterPro" id="IPR039422">
    <property type="entry name" value="MarR/SlyA-like"/>
</dbReference>
<dbReference type="InterPro" id="IPR036390">
    <property type="entry name" value="WH_DNA-bd_sf"/>
</dbReference>
<organism evidence="5 6">
    <name type="scientific">Microbacterium sediminicola</name>
    <dbReference type="NCBI Taxonomy" id="415210"/>
    <lineage>
        <taxon>Bacteria</taxon>
        <taxon>Bacillati</taxon>
        <taxon>Actinomycetota</taxon>
        <taxon>Actinomycetes</taxon>
        <taxon>Micrococcales</taxon>
        <taxon>Microbacteriaceae</taxon>
        <taxon>Microbacterium</taxon>
    </lineage>
</organism>
<feature type="domain" description="HTH marR-type" evidence="4">
    <location>
        <begin position="23"/>
        <end position="159"/>
    </location>
</feature>
<keyword evidence="1" id="KW-0805">Transcription regulation</keyword>
<reference evidence="5 6" key="1">
    <citation type="journal article" date="2019" name="Int. J. Syst. Evol. Microbiol.">
        <title>The Global Catalogue of Microorganisms (GCM) 10K type strain sequencing project: providing services to taxonomists for standard genome sequencing and annotation.</title>
        <authorList>
            <consortium name="The Broad Institute Genomics Platform"/>
            <consortium name="The Broad Institute Genome Sequencing Center for Infectious Disease"/>
            <person name="Wu L."/>
            <person name="Ma J."/>
        </authorList>
    </citation>
    <scope>NUCLEOTIDE SEQUENCE [LARGE SCALE GENOMIC DNA]</scope>
    <source>
        <strain evidence="5 6">JCM 15577</strain>
    </source>
</reference>
<dbReference type="PROSITE" id="PS01117">
    <property type="entry name" value="HTH_MARR_1"/>
    <property type="match status" value="1"/>
</dbReference>
<keyword evidence="6" id="KW-1185">Reference proteome</keyword>
<dbReference type="SMART" id="SM00347">
    <property type="entry name" value="HTH_MARR"/>
    <property type="match status" value="1"/>
</dbReference>
<evidence type="ECO:0000313" key="6">
    <source>
        <dbReference type="Proteomes" id="UP001501690"/>
    </source>
</evidence>